<keyword evidence="1" id="KW-0430">Lectin</keyword>
<dbReference type="InterPro" id="IPR016186">
    <property type="entry name" value="C-type_lectin-like/link_sf"/>
</dbReference>
<sequence length="144" mass="17009">DSWHQLIVLIGFTPNRLLCIVGKHQRYQPSVTCDGDWELFRGHFYYFTTNYSTWEGSRGFCEDLGADLVHVLTDFIIKFLHLIPEDKFWIGLTDSENESSWIWVDGSPLNTKYNDYEKIYFDRFQKKKTPDLILLVLSDLHLIV</sequence>
<accession>A0A8C6LXP7</accession>
<proteinExistence type="predicted"/>
<evidence type="ECO:0000313" key="5">
    <source>
        <dbReference type="Ensembl" id="ENSNFUP00015028147.1"/>
    </source>
</evidence>
<dbReference type="InterPro" id="IPR052309">
    <property type="entry name" value="C-type_Lectin_Domain_Fam1"/>
</dbReference>
<dbReference type="GO" id="GO:0030246">
    <property type="term" value="F:carbohydrate binding"/>
    <property type="evidence" value="ECO:0007669"/>
    <property type="project" value="UniProtKB-KW"/>
</dbReference>
<dbReference type="PANTHER" id="PTHR46490">
    <property type="entry name" value="C-TYPE LECTIN DOMAIN FAMILY 12 MEMBER A-RELATED"/>
    <property type="match status" value="1"/>
</dbReference>
<evidence type="ECO:0000256" key="1">
    <source>
        <dbReference type="ARBA" id="ARBA00022734"/>
    </source>
</evidence>
<evidence type="ECO:0000256" key="3">
    <source>
        <dbReference type="ARBA" id="ARBA00023180"/>
    </source>
</evidence>
<name>A0A8C6LXP7_NOTFU</name>
<dbReference type="PROSITE" id="PS50041">
    <property type="entry name" value="C_TYPE_LECTIN_2"/>
    <property type="match status" value="1"/>
</dbReference>
<evidence type="ECO:0000256" key="2">
    <source>
        <dbReference type="ARBA" id="ARBA00023157"/>
    </source>
</evidence>
<dbReference type="InterPro" id="IPR001304">
    <property type="entry name" value="C-type_lectin-like"/>
</dbReference>
<evidence type="ECO:0000259" key="4">
    <source>
        <dbReference type="PROSITE" id="PS50041"/>
    </source>
</evidence>
<keyword evidence="2" id="KW-1015">Disulfide bond</keyword>
<dbReference type="InterPro" id="IPR016187">
    <property type="entry name" value="CTDL_fold"/>
</dbReference>
<protein>
    <recommendedName>
        <fullName evidence="4">C-type lectin domain-containing protein</fullName>
    </recommendedName>
</protein>
<dbReference type="Gene3D" id="3.10.100.10">
    <property type="entry name" value="Mannose-Binding Protein A, subunit A"/>
    <property type="match status" value="1"/>
</dbReference>
<dbReference type="GeneTree" id="ENSGT01030000234575"/>
<dbReference type="Pfam" id="PF00059">
    <property type="entry name" value="Lectin_C"/>
    <property type="match status" value="1"/>
</dbReference>
<keyword evidence="6" id="KW-1185">Reference proteome</keyword>
<evidence type="ECO:0000313" key="6">
    <source>
        <dbReference type="Proteomes" id="UP000694548"/>
    </source>
</evidence>
<feature type="domain" description="C-type lectin" evidence="4">
    <location>
        <begin position="40"/>
        <end position="116"/>
    </location>
</feature>
<dbReference type="Ensembl" id="ENSNFUT00015029414.1">
    <property type="protein sequence ID" value="ENSNFUP00015028147.1"/>
    <property type="gene ID" value="ENSNFUG00015013605.1"/>
</dbReference>
<organism evidence="5 6">
    <name type="scientific">Nothobranchius furzeri</name>
    <name type="common">Turquoise killifish</name>
    <dbReference type="NCBI Taxonomy" id="105023"/>
    <lineage>
        <taxon>Eukaryota</taxon>
        <taxon>Metazoa</taxon>
        <taxon>Chordata</taxon>
        <taxon>Craniata</taxon>
        <taxon>Vertebrata</taxon>
        <taxon>Euteleostomi</taxon>
        <taxon>Actinopterygii</taxon>
        <taxon>Neopterygii</taxon>
        <taxon>Teleostei</taxon>
        <taxon>Neoteleostei</taxon>
        <taxon>Acanthomorphata</taxon>
        <taxon>Ovalentaria</taxon>
        <taxon>Atherinomorphae</taxon>
        <taxon>Cyprinodontiformes</taxon>
        <taxon>Nothobranchiidae</taxon>
        <taxon>Nothobranchius</taxon>
    </lineage>
</organism>
<dbReference type="SMART" id="SM00034">
    <property type="entry name" value="CLECT"/>
    <property type="match status" value="1"/>
</dbReference>
<dbReference type="PANTHER" id="PTHR46490:SF6">
    <property type="entry name" value="ASIALOGLYCOPROTEIN RECEPTOR 1-LIKE-RELATED"/>
    <property type="match status" value="1"/>
</dbReference>
<reference evidence="5" key="1">
    <citation type="submission" date="2025-08" db="UniProtKB">
        <authorList>
            <consortium name="Ensembl"/>
        </authorList>
    </citation>
    <scope>IDENTIFICATION</scope>
</reference>
<reference evidence="5" key="2">
    <citation type="submission" date="2025-09" db="UniProtKB">
        <authorList>
            <consortium name="Ensembl"/>
        </authorList>
    </citation>
    <scope>IDENTIFICATION</scope>
</reference>
<keyword evidence="3" id="KW-0325">Glycoprotein</keyword>
<dbReference type="Proteomes" id="UP000694548">
    <property type="component" value="Unassembled WGS sequence"/>
</dbReference>
<dbReference type="SUPFAM" id="SSF56436">
    <property type="entry name" value="C-type lectin-like"/>
    <property type="match status" value="1"/>
</dbReference>
<dbReference type="AlphaFoldDB" id="A0A8C6LXP7"/>